<gene>
    <name evidence="1" type="ordered locus">SG1179</name>
</gene>
<dbReference type="GO" id="GO:0006270">
    <property type="term" value="P:DNA replication initiation"/>
    <property type="evidence" value="ECO:0007669"/>
    <property type="project" value="InterPro"/>
</dbReference>
<dbReference type="Proteomes" id="UP000001932">
    <property type="component" value="Chromosome"/>
</dbReference>
<protein>
    <submittedName>
        <fullName evidence="1">Phage replication protein</fullName>
    </submittedName>
</protein>
<dbReference type="KEGG" id="sgl:SG1179"/>
<dbReference type="AlphaFoldDB" id="Q2NTS1"/>
<dbReference type="EMBL" id="AP008232">
    <property type="protein sequence ID" value="BAE74454.1"/>
    <property type="molecule type" value="Genomic_DNA"/>
</dbReference>
<proteinExistence type="predicted"/>
<sequence length="215" mass="24502">MMADVKTFVPPSLNDRQLLAVRLFNEVFKALRQIFPAPMANIKTADDLDMLRRQWVMAFAENGINHMGQIEAGLAMARKTASPFLPSPGQFIEWCQQGNSQHAGLPTAEQLYSEFLTYCKRRGDYECAEDYPWKSAALYWLVTDLFDAMRRYRLTDEEVRKKSEPLLSKMENRLGRGDVIPAPVKRIAPPRHPSGPTPAELLYAKCQQRKEAGLI</sequence>
<keyword evidence="2" id="KW-1185">Reference proteome</keyword>
<evidence type="ECO:0000313" key="2">
    <source>
        <dbReference type="Proteomes" id="UP000001932"/>
    </source>
</evidence>
<organism evidence="1 2">
    <name type="scientific">Sodalis glossinidius (strain morsitans)</name>
    <dbReference type="NCBI Taxonomy" id="343509"/>
    <lineage>
        <taxon>Bacteria</taxon>
        <taxon>Pseudomonadati</taxon>
        <taxon>Pseudomonadota</taxon>
        <taxon>Gammaproteobacteria</taxon>
        <taxon>Enterobacterales</taxon>
        <taxon>Bruguierivoracaceae</taxon>
        <taxon>Sodalis</taxon>
    </lineage>
</organism>
<reference evidence="1 2" key="1">
    <citation type="journal article" date="2006" name="Genome Res.">
        <title>Massive genome erosion and functional adaptations provide insights into the symbiotic lifestyle of Sodalis glossinidius in the tsetse host.</title>
        <authorList>
            <person name="Toh H."/>
            <person name="Weiss B.L."/>
            <person name="Perkin S.A.H."/>
            <person name="Yamashita A."/>
            <person name="Oshima K."/>
            <person name="Hattori M."/>
            <person name="Aksoy S."/>
        </authorList>
    </citation>
    <scope>NUCLEOTIDE SEQUENCE [LARGE SCALE GENOMIC DNA]</scope>
    <source>
        <strain evidence="2">morsitans</strain>
    </source>
</reference>
<name>Q2NTS1_SODGM</name>
<dbReference type="OrthoDB" id="5675790at2"/>
<dbReference type="eggNOG" id="ENOG502ZB3U">
    <property type="taxonomic scope" value="Bacteria"/>
</dbReference>
<dbReference type="Pfam" id="PF06992">
    <property type="entry name" value="Phage_lambda_P"/>
    <property type="match status" value="1"/>
</dbReference>
<dbReference type="HOGENOM" id="CLU_079822_0_0_6"/>
<accession>Q2NTS1</accession>
<evidence type="ECO:0000313" key="1">
    <source>
        <dbReference type="EMBL" id="BAE74454.1"/>
    </source>
</evidence>
<dbReference type="InterPro" id="IPR009731">
    <property type="entry name" value="P-like"/>
</dbReference>